<name>A0A9P7DQK2_9AGAM</name>
<protein>
    <submittedName>
        <fullName evidence="1">Uncharacterized protein</fullName>
    </submittedName>
</protein>
<dbReference type="RefSeq" id="XP_041164477.1">
    <property type="nucleotide sequence ID" value="XM_041305869.1"/>
</dbReference>
<gene>
    <name evidence="1" type="ORF">HD556DRAFT_1438734</name>
</gene>
<evidence type="ECO:0000313" key="1">
    <source>
        <dbReference type="EMBL" id="KAG1800735.1"/>
    </source>
</evidence>
<evidence type="ECO:0000313" key="2">
    <source>
        <dbReference type="Proteomes" id="UP000719766"/>
    </source>
</evidence>
<dbReference type="OrthoDB" id="3070403at2759"/>
<organism evidence="1 2">
    <name type="scientific">Suillus plorans</name>
    <dbReference type="NCBI Taxonomy" id="116603"/>
    <lineage>
        <taxon>Eukaryota</taxon>
        <taxon>Fungi</taxon>
        <taxon>Dikarya</taxon>
        <taxon>Basidiomycota</taxon>
        <taxon>Agaricomycotina</taxon>
        <taxon>Agaricomycetes</taxon>
        <taxon>Agaricomycetidae</taxon>
        <taxon>Boletales</taxon>
        <taxon>Suillineae</taxon>
        <taxon>Suillaceae</taxon>
        <taxon>Suillus</taxon>
    </lineage>
</organism>
<dbReference type="Proteomes" id="UP000719766">
    <property type="component" value="Unassembled WGS sequence"/>
</dbReference>
<sequence>MSFPAPESLTPAKFQGILEYLRILLQNLPTALPVGSAFTSKYLAFLTFMIDTELLDRTGSEIGALNEQFKQIFGWQTRTTGSGIVAIEERGEPICTVVDVLEDFHVRYPTDNVIKKWAVDIGIEVQEVYSQHNIELPPQGTATKQQKQTLLDSVLSTSNTAVNNPQTVFESSTSSRGCPVHALMQKLIIKTTIMSKDSKPKVSWKCILCDHSQKGSPQESCVLKHSATCKKLPVHLQNEAITALKDTSLGAQLIELDDQCNMAPSVEIQPHMDEPPAKNGLKTRWL</sequence>
<dbReference type="GeneID" id="64599633"/>
<reference evidence="1" key="1">
    <citation type="journal article" date="2020" name="New Phytol.">
        <title>Comparative genomics reveals dynamic genome evolution in host specialist ectomycorrhizal fungi.</title>
        <authorList>
            <person name="Lofgren L.A."/>
            <person name="Nguyen N.H."/>
            <person name="Vilgalys R."/>
            <person name="Ruytinx J."/>
            <person name="Liao H.L."/>
            <person name="Branco S."/>
            <person name="Kuo A."/>
            <person name="LaButti K."/>
            <person name="Lipzen A."/>
            <person name="Andreopoulos W."/>
            <person name="Pangilinan J."/>
            <person name="Riley R."/>
            <person name="Hundley H."/>
            <person name="Na H."/>
            <person name="Barry K."/>
            <person name="Grigoriev I.V."/>
            <person name="Stajich J.E."/>
            <person name="Kennedy P.G."/>
        </authorList>
    </citation>
    <scope>NUCLEOTIDE SEQUENCE</scope>
    <source>
        <strain evidence="1">S12</strain>
    </source>
</reference>
<comment type="caution">
    <text evidence="1">The sequence shown here is derived from an EMBL/GenBank/DDBJ whole genome shotgun (WGS) entry which is preliminary data.</text>
</comment>
<dbReference type="EMBL" id="JABBWE010000008">
    <property type="protein sequence ID" value="KAG1800735.1"/>
    <property type="molecule type" value="Genomic_DNA"/>
</dbReference>
<dbReference type="AlphaFoldDB" id="A0A9P7DQK2"/>
<accession>A0A9P7DQK2</accession>
<proteinExistence type="predicted"/>
<keyword evidence="2" id="KW-1185">Reference proteome</keyword>